<reference evidence="3 4" key="1">
    <citation type="submission" date="2013-09" db="EMBL/GenBank/DDBJ databases">
        <title>Genome sequencing of Arenimonas oryziterrae.</title>
        <authorList>
            <person name="Chen F."/>
            <person name="Wang G."/>
        </authorList>
    </citation>
    <scope>NUCLEOTIDE SEQUENCE [LARGE SCALE GENOMIC DNA]</scope>
    <source>
        <strain evidence="3 4">YC6267</strain>
    </source>
</reference>
<evidence type="ECO:0000313" key="3">
    <source>
        <dbReference type="EMBL" id="KFN41417.1"/>
    </source>
</evidence>
<dbReference type="PATRIC" id="fig|1121015.4.peg.2851"/>
<evidence type="ECO:0000313" key="4">
    <source>
        <dbReference type="Proteomes" id="UP000029385"/>
    </source>
</evidence>
<evidence type="ECO:0008006" key="5">
    <source>
        <dbReference type="Google" id="ProtNLM"/>
    </source>
</evidence>
<dbReference type="RefSeq" id="WP_022968116.1">
    <property type="nucleotide sequence ID" value="NZ_ATVD01000001.1"/>
</dbReference>
<gene>
    <name evidence="3" type="ORF">N789_05945</name>
</gene>
<name>A0A091AQK2_9GAMM</name>
<accession>A0A091AQK2</accession>
<proteinExistence type="predicted"/>
<organism evidence="3 4">
    <name type="scientific">Arenimonas oryziterrae DSM 21050 = YC6267</name>
    <dbReference type="NCBI Taxonomy" id="1121015"/>
    <lineage>
        <taxon>Bacteria</taxon>
        <taxon>Pseudomonadati</taxon>
        <taxon>Pseudomonadota</taxon>
        <taxon>Gammaproteobacteria</taxon>
        <taxon>Lysobacterales</taxon>
        <taxon>Lysobacteraceae</taxon>
        <taxon>Arenimonas</taxon>
    </lineage>
</organism>
<dbReference type="EMBL" id="AVCI01000045">
    <property type="protein sequence ID" value="KFN41417.1"/>
    <property type="molecule type" value="Genomic_DNA"/>
</dbReference>
<dbReference type="Pfam" id="PF06674">
    <property type="entry name" value="DUF1176"/>
    <property type="match status" value="1"/>
</dbReference>
<keyword evidence="4" id="KW-1185">Reference proteome</keyword>
<evidence type="ECO:0000256" key="1">
    <source>
        <dbReference type="SAM" id="MobiDB-lite"/>
    </source>
</evidence>
<dbReference type="STRING" id="1121015.GCA_000420545_00455"/>
<dbReference type="Proteomes" id="UP000029385">
    <property type="component" value="Unassembled WGS sequence"/>
</dbReference>
<dbReference type="eggNOG" id="COG5342">
    <property type="taxonomic scope" value="Bacteria"/>
</dbReference>
<keyword evidence="2" id="KW-0732">Signal</keyword>
<protein>
    <recommendedName>
        <fullName evidence="5">DUF1176 domain-containing protein</fullName>
    </recommendedName>
</protein>
<dbReference type="OrthoDB" id="6183301at2"/>
<sequence length="344" mass="37305">MLLRCLLACLISAPVFAAPSPAPAVPVEREFRDWVVTCDNLRHCVAEGADADTPSLVLRFVRAAGPEDDLSLEIFGADPGPLLPRLQLDGKPLPLAAERWDHDDTDPQAPWLTTDADVVTGVIDTLRNGQRLSVGDTGASLDGLVAALLFVDDVQQRLGHESAWIRRGDAPADTVPAAPKPPKRQARPYAGAALDKKSEQSLIDAAAVLALAPESDCDVEAEDEPERHAFRLNDTDALVLLECGRGAYQSGYRAFRGPIAQPDKLRRIGLPGIPGDAAEDWLMNADYDPKTARLSEFSKGRGLGDCGSEHEWLFDGRDFVLVAAARQTRCQGVMLDFPSLWRNE</sequence>
<feature type="region of interest" description="Disordered" evidence="1">
    <location>
        <begin position="169"/>
        <end position="191"/>
    </location>
</feature>
<comment type="caution">
    <text evidence="3">The sequence shown here is derived from an EMBL/GenBank/DDBJ whole genome shotgun (WGS) entry which is preliminary data.</text>
</comment>
<feature type="chain" id="PRO_5001868709" description="DUF1176 domain-containing protein" evidence="2">
    <location>
        <begin position="18"/>
        <end position="344"/>
    </location>
</feature>
<feature type="signal peptide" evidence="2">
    <location>
        <begin position="1"/>
        <end position="17"/>
    </location>
</feature>
<evidence type="ECO:0000256" key="2">
    <source>
        <dbReference type="SAM" id="SignalP"/>
    </source>
</evidence>
<dbReference type="InterPro" id="IPR009560">
    <property type="entry name" value="DUF1176"/>
</dbReference>
<dbReference type="AlphaFoldDB" id="A0A091AQK2"/>